<evidence type="ECO:0000313" key="2">
    <source>
        <dbReference type="EMBL" id="KAJ1202215.1"/>
    </source>
</evidence>
<gene>
    <name evidence="2" type="ORF">NDU88_006016</name>
</gene>
<reference evidence="2" key="1">
    <citation type="journal article" date="2022" name="bioRxiv">
        <title>Sequencing and chromosome-scale assembly of the giantPleurodeles waltlgenome.</title>
        <authorList>
            <person name="Brown T."/>
            <person name="Elewa A."/>
            <person name="Iarovenko S."/>
            <person name="Subramanian E."/>
            <person name="Araus A.J."/>
            <person name="Petzold A."/>
            <person name="Susuki M."/>
            <person name="Suzuki K.-i.T."/>
            <person name="Hayashi T."/>
            <person name="Toyoda A."/>
            <person name="Oliveira C."/>
            <person name="Osipova E."/>
            <person name="Leigh N.D."/>
            <person name="Simon A."/>
            <person name="Yun M.H."/>
        </authorList>
    </citation>
    <scope>NUCLEOTIDE SEQUENCE</scope>
    <source>
        <strain evidence="2">20211129_DDA</strain>
        <tissue evidence="2">Liver</tissue>
    </source>
</reference>
<keyword evidence="3" id="KW-1185">Reference proteome</keyword>
<name>A0AAV7VQ56_PLEWA</name>
<organism evidence="2 3">
    <name type="scientific">Pleurodeles waltl</name>
    <name type="common">Iberian ribbed newt</name>
    <dbReference type="NCBI Taxonomy" id="8319"/>
    <lineage>
        <taxon>Eukaryota</taxon>
        <taxon>Metazoa</taxon>
        <taxon>Chordata</taxon>
        <taxon>Craniata</taxon>
        <taxon>Vertebrata</taxon>
        <taxon>Euteleostomi</taxon>
        <taxon>Amphibia</taxon>
        <taxon>Batrachia</taxon>
        <taxon>Caudata</taxon>
        <taxon>Salamandroidea</taxon>
        <taxon>Salamandridae</taxon>
        <taxon>Pleurodelinae</taxon>
        <taxon>Pleurodeles</taxon>
    </lineage>
</organism>
<proteinExistence type="predicted"/>
<dbReference type="AlphaFoldDB" id="A0AAV7VQ56"/>
<evidence type="ECO:0000256" key="1">
    <source>
        <dbReference type="SAM" id="MobiDB-lite"/>
    </source>
</evidence>
<accession>A0AAV7VQ56</accession>
<protein>
    <submittedName>
        <fullName evidence="2">Uncharacterized protein</fullName>
    </submittedName>
</protein>
<dbReference type="Proteomes" id="UP001066276">
    <property type="component" value="Chromosome 2_1"/>
</dbReference>
<dbReference type="EMBL" id="JANPWB010000003">
    <property type="protein sequence ID" value="KAJ1202215.1"/>
    <property type="molecule type" value="Genomic_DNA"/>
</dbReference>
<sequence length="148" mass="15840">MHPRTSPNTRGHPGGDPTRRVRHLRRCRKHGDDAAAITWCRGSCLDARALGTPAGAPWPAAGPAVQGTPPLLGGGLRAGRALLGVPEERLTAARGRTRRTRLPGWPRLMNRRVPGTSTEDSRIRCPLKSRKHGDEGDDAALRGATGLT</sequence>
<feature type="region of interest" description="Disordered" evidence="1">
    <location>
        <begin position="106"/>
        <end position="148"/>
    </location>
</feature>
<evidence type="ECO:0000313" key="3">
    <source>
        <dbReference type="Proteomes" id="UP001066276"/>
    </source>
</evidence>
<feature type="region of interest" description="Disordered" evidence="1">
    <location>
        <begin position="1"/>
        <end position="21"/>
    </location>
</feature>
<comment type="caution">
    <text evidence="2">The sequence shown here is derived from an EMBL/GenBank/DDBJ whole genome shotgun (WGS) entry which is preliminary data.</text>
</comment>